<evidence type="ECO:0000259" key="3">
    <source>
        <dbReference type="SMART" id="SM00858"/>
    </source>
</evidence>
<dbReference type="CDD" id="cd11614">
    <property type="entry name" value="SAF_CpaB_FlgA_like"/>
    <property type="match status" value="1"/>
</dbReference>
<dbReference type="Pfam" id="PF08666">
    <property type="entry name" value="SAF"/>
    <property type="match status" value="1"/>
</dbReference>
<dbReference type="EMBL" id="RHHB01000032">
    <property type="protein sequence ID" value="RNB46536.1"/>
    <property type="molecule type" value="Genomic_DNA"/>
</dbReference>
<dbReference type="SMART" id="SM00858">
    <property type="entry name" value="SAF"/>
    <property type="match status" value="1"/>
</dbReference>
<feature type="domain" description="SAF" evidence="3">
    <location>
        <begin position="60"/>
        <end position="123"/>
    </location>
</feature>
<gene>
    <name evidence="4" type="ORF">EDM22_13760</name>
</gene>
<comment type="caution">
    <text evidence="4">The sequence shown here is derived from an EMBL/GenBank/DDBJ whole genome shotgun (WGS) entry which is preliminary data.</text>
</comment>
<feature type="transmembrane region" description="Helical" evidence="2">
    <location>
        <begin position="35"/>
        <end position="53"/>
    </location>
</feature>
<evidence type="ECO:0000256" key="1">
    <source>
        <dbReference type="SAM" id="MobiDB-lite"/>
    </source>
</evidence>
<keyword evidence="2" id="KW-1133">Transmembrane helix</keyword>
<feature type="region of interest" description="Disordered" evidence="1">
    <location>
        <begin position="1"/>
        <end position="24"/>
    </location>
</feature>
<organism evidence="4 5">
    <name type="scientific">Agromyces tardus</name>
    <dbReference type="NCBI Taxonomy" id="2583849"/>
    <lineage>
        <taxon>Bacteria</taxon>
        <taxon>Bacillati</taxon>
        <taxon>Actinomycetota</taxon>
        <taxon>Actinomycetes</taxon>
        <taxon>Micrococcales</taxon>
        <taxon>Microbacteriaceae</taxon>
        <taxon>Agromyces</taxon>
    </lineage>
</organism>
<evidence type="ECO:0000313" key="5">
    <source>
        <dbReference type="Proteomes" id="UP000275048"/>
    </source>
</evidence>
<dbReference type="Proteomes" id="UP000275048">
    <property type="component" value="Unassembled WGS sequence"/>
</dbReference>
<sequence>MVRGAVRDGCRGEERTMASGRSRGERGAVRIDPRLLIGVLLVASSTAGVWFLVSGLDDAREVYVARDTLTPGTRIDEGDLATESVRLGASAAHYLAPGDLGDDGLVVVRTVRAGELVPAAAIDDSDSTGLASVVVPSRGPLPADVDRGSMVDVWTASERERGVFDPPAVLVPGAEVAGVIASDGMVASEGVSVELLVPREKVAALLQALSAGDAIDLVPARTAGGQ</sequence>
<reference evidence="4 5" key="1">
    <citation type="submission" date="2018-10" db="EMBL/GenBank/DDBJ databases">
        <title>Isolation, diversity and antibacterial activity of antinobacteria from the wheat rhizosphere soil.</title>
        <authorList>
            <person name="Sun T."/>
        </authorList>
    </citation>
    <scope>NUCLEOTIDE SEQUENCE [LARGE SCALE GENOMIC DNA]</scope>
    <source>
        <strain evidence="4 5">SJ-23</strain>
    </source>
</reference>
<dbReference type="InterPro" id="IPR013974">
    <property type="entry name" value="SAF"/>
</dbReference>
<accession>A0A3M8A5Z7</accession>
<evidence type="ECO:0000256" key="2">
    <source>
        <dbReference type="SAM" id="Phobius"/>
    </source>
</evidence>
<proteinExistence type="predicted"/>
<keyword evidence="2" id="KW-0812">Transmembrane</keyword>
<keyword evidence="5" id="KW-1185">Reference proteome</keyword>
<evidence type="ECO:0000313" key="4">
    <source>
        <dbReference type="EMBL" id="RNB46536.1"/>
    </source>
</evidence>
<dbReference type="AlphaFoldDB" id="A0A3M8A5Z7"/>
<protein>
    <recommendedName>
        <fullName evidence="3">SAF domain-containing protein</fullName>
    </recommendedName>
</protein>
<name>A0A3M8A5Z7_9MICO</name>
<keyword evidence="2" id="KW-0472">Membrane</keyword>